<feature type="compositionally biased region" description="Pro residues" evidence="4">
    <location>
        <begin position="1"/>
        <end position="26"/>
    </location>
</feature>
<evidence type="ECO:0000313" key="7">
    <source>
        <dbReference type="Proteomes" id="UP000694393"/>
    </source>
</evidence>
<feature type="compositionally biased region" description="Basic and acidic residues" evidence="4">
    <location>
        <begin position="473"/>
        <end position="491"/>
    </location>
</feature>
<evidence type="ECO:0000259" key="5">
    <source>
        <dbReference type="Pfam" id="PF05205"/>
    </source>
</evidence>
<feature type="compositionally biased region" description="Basic and acidic residues" evidence="4">
    <location>
        <begin position="1024"/>
        <end position="1072"/>
    </location>
</feature>
<feature type="compositionally biased region" description="Polar residues" evidence="4">
    <location>
        <begin position="647"/>
        <end position="658"/>
    </location>
</feature>
<dbReference type="InterPro" id="IPR055264">
    <property type="entry name" value="BOD1/SHG1_dom"/>
</dbReference>
<proteinExistence type="inferred from homology"/>
<feature type="compositionally biased region" description="Basic and acidic residues" evidence="4">
    <location>
        <begin position="792"/>
        <end position="841"/>
    </location>
</feature>
<dbReference type="InterPro" id="IPR043244">
    <property type="entry name" value="BOD1L1"/>
</dbReference>
<feature type="region of interest" description="Disordered" evidence="4">
    <location>
        <begin position="2616"/>
        <end position="2639"/>
    </location>
</feature>
<feature type="compositionally biased region" description="Basic and acidic residues" evidence="4">
    <location>
        <begin position="659"/>
        <end position="696"/>
    </location>
</feature>
<feature type="region of interest" description="Disordered" evidence="4">
    <location>
        <begin position="1"/>
        <end position="34"/>
    </location>
</feature>
<feature type="region of interest" description="Disordered" evidence="4">
    <location>
        <begin position="201"/>
        <end position="455"/>
    </location>
</feature>
<feature type="compositionally biased region" description="Basic and acidic residues" evidence="4">
    <location>
        <begin position="589"/>
        <end position="641"/>
    </location>
</feature>
<dbReference type="Pfam" id="PF05205">
    <property type="entry name" value="COMPASS-Shg1"/>
    <property type="match status" value="1"/>
</dbReference>
<feature type="region of interest" description="Disordered" evidence="4">
    <location>
        <begin position="2043"/>
        <end position="2079"/>
    </location>
</feature>
<protein>
    <submittedName>
        <fullName evidence="6">Biorientation of chromosomes in cell division 1 like 1</fullName>
    </submittedName>
</protein>
<feature type="compositionally biased region" description="Basic residues" evidence="4">
    <location>
        <begin position="900"/>
        <end position="910"/>
    </location>
</feature>
<feature type="compositionally biased region" description="Basic and acidic residues" evidence="4">
    <location>
        <begin position="548"/>
        <end position="560"/>
    </location>
</feature>
<dbReference type="PANTHER" id="PTHR47391">
    <property type="entry name" value="BIORIENTATION OF CHROMOSOMES IN CELL DIVISION 1 LIKE 1"/>
    <property type="match status" value="1"/>
</dbReference>
<evidence type="ECO:0000256" key="4">
    <source>
        <dbReference type="SAM" id="MobiDB-lite"/>
    </source>
</evidence>
<feature type="compositionally biased region" description="Acidic residues" evidence="4">
    <location>
        <begin position="404"/>
        <end position="432"/>
    </location>
</feature>
<feature type="compositionally biased region" description="Polar residues" evidence="4">
    <location>
        <begin position="434"/>
        <end position="444"/>
    </location>
</feature>
<feature type="compositionally biased region" description="Basic and acidic residues" evidence="4">
    <location>
        <begin position="922"/>
        <end position="956"/>
    </location>
</feature>
<feature type="compositionally biased region" description="Basic and acidic residues" evidence="4">
    <location>
        <begin position="856"/>
        <end position="869"/>
    </location>
</feature>
<feature type="compositionally biased region" description="Basic and acidic residues" evidence="4">
    <location>
        <begin position="498"/>
        <end position="514"/>
    </location>
</feature>
<feature type="compositionally biased region" description="Basic and acidic residues" evidence="4">
    <location>
        <begin position="3093"/>
        <end position="3105"/>
    </location>
</feature>
<feature type="compositionally biased region" description="Basic residues" evidence="4">
    <location>
        <begin position="561"/>
        <end position="570"/>
    </location>
</feature>
<feature type="region of interest" description="Disordered" evidence="4">
    <location>
        <begin position="1487"/>
        <end position="1506"/>
    </location>
</feature>
<feature type="compositionally biased region" description="Basic and acidic residues" evidence="4">
    <location>
        <begin position="370"/>
        <end position="382"/>
    </location>
</feature>
<feature type="region of interest" description="Disordered" evidence="4">
    <location>
        <begin position="1011"/>
        <end position="1074"/>
    </location>
</feature>
<evidence type="ECO:0000256" key="2">
    <source>
        <dbReference type="ARBA" id="ARBA00008463"/>
    </source>
</evidence>
<dbReference type="Ensembl" id="ENSPCET00000012972.1">
    <property type="protein sequence ID" value="ENSPCEP00000012529.1"/>
    <property type="gene ID" value="ENSPCEG00000009965.1"/>
</dbReference>
<evidence type="ECO:0000313" key="6">
    <source>
        <dbReference type="Ensembl" id="ENSPCEP00000012529.1"/>
    </source>
</evidence>
<accession>A0A8C8S0K5</accession>
<feature type="compositionally biased region" description="Basic and acidic residues" evidence="4">
    <location>
        <begin position="2046"/>
        <end position="2063"/>
    </location>
</feature>
<feature type="compositionally biased region" description="Basic and acidic residues" evidence="4">
    <location>
        <begin position="2677"/>
        <end position="2726"/>
    </location>
</feature>
<feature type="compositionally biased region" description="Polar residues" evidence="4">
    <location>
        <begin position="3031"/>
        <end position="3040"/>
    </location>
</feature>
<feature type="compositionally biased region" description="Basic and acidic residues" evidence="4">
    <location>
        <begin position="288"/>
        <end position="356"/>
    </location>
</feature>
<feature type="compositionally biased region" description="Basic and acidic residues" evidence="4">
    <location>
        <begin position="571"/>
        <end position="583"/>
    </location>
</feature>
<comment type="similarity">
    <text evidence="2">Belongs to the BOD1 family.</text>
</comment>
<keyword evidence="3" id="KW-0158">Chromosome</keyword>
<feature type="compositionally biased region" description="Polar residues" evidence="4">
    <location>
        <begin position="842"/>
        <end position="851"/>
    </location>
</feature>
<keyword evidence="7" id="KW-1185">Reference proteome</keyword>
<comment type="subcellular location">
    <subcellularLocation>
        <location evidence="1">Chromosome</location>
    </subcellularLocation>
</comment>
<dbReference type="Proteomes" id="UP000694393">
    <property type="component" value="Unplaced"/>
</dbReference>
<feature type="compositionally biased region" description="Basic and acidic residues" evidence="4">
    <location>
        <begin position="232"/>
        <end position="249"/>
    </location>
</feature>
<organism evidence="6 7">
    <name type="scientific">Pelusios castaneus</name>
    <name type="common">West African mud turtle</name>
    <dbReference type="NCBI Taxonomy" id="367368"/>
    <lineage>
        <taxon>Eukaryota</taxon>
        <taxon>Metazoa</taxon>
        <taxon>Chordata</taxon>
        <taxon>Craniata</taxon>
        <taxon>Vertebrata</taxon>
        <taxon>Euteleostomi</taxon>
        <taxon>Archelosauria</taxon>
        <taxon>Testudinata</taxon>
        <taxon>Testudines</taxon>
        <taxon>Pleurodira</taxon>
        <taxon>Pelomedusidae</taxon>
        <taxon>Pelusios</taxon>
    </lineage>
</organism>
<dbReference type="PANTHER" id="PTHR47391:SF1">
    <property type="entry name" value="BIORIENTATION OF CHROMOSOMES IN CELL DIVISION 1 LIKE 1"/>
    <property type="match status" value="1"/>
</dbReference>
<feature type="compositionally biased region" description="Basic and acidic residues" evidence="4">
    <location>
        <begin position="705"/>
        <end position="760"/>
    </location>
</feature>
<feature type="compositionally biased region" description="Basic and acidic residues" evidence="4">
    <location>
        <begin position="2762"/>
        <end position="2784"/>
    </location>
</feature>
<name>A0A8C8S0K5_9SAUR</name>
<evidence type="ECO:0000256" key="3">
    <source>
        <dbReference type="ARBA" id="ARBA00022454"/>
    </source>
</evidence>
<feature type="compositionally biased region" description="Acidic residues" evidence="4">
    <location>
        <begin position="2987"/>
        <end position="3005"/>
    </location>
</feature>
<reference evidence="6" key="1">
    <citation type="submission" date="2025-08" db="UniProtKB">
        <authorList>
            <consortium name="Ensembl"/>
        </authorList>
    </citation>
    <scope>IDENTIFICATION</scope>
</reference>
<feature type="domain" description="BOD1/SHG1" evidence="5">
    <location>
        <begin position="43"/>
        <end position="138"/>
    </location>
</feature>
<reference evidence="6" key="2">
    <citation type="submission" date="2025-09" db="UniProtKB">
        <authorList>
            <consortium name="Ensembl"/>
        </authorList>
    </citation>
    <scope>IDENTIFICATION</scope>
</reference>
<feature type="compositionally biased region" description="Basic and acidic residues" evidence="4">
    <location>
        <begin position="2810"/>
        <end position="2823"/>
    </location>
</feature>
<feature type="compositionally biased region" description="Polar residues" evidence="4">
    <location>
        <begin position="222"/>
        <end position="231"/>
    </location>
</feature>
<feature type="region of interest" description="Disordered" evidence="4">
    <location>
        <begin position="467"/>
        <end position="960"/>
    </location>
</feature>
<feature type="compositionally biased region" description="Basic and acidic residues" evidence="4">
    <location>
        <begin position="2927"/>
        <end position="2954"/>
    </location>
</feature>
<feature type="compositionally biased region" description="Basic residues" evidence="4">
    <location>
        <begin position="3044"/>
        <end position="3055"/>
    </location>
</feature>
<dbReference type="GO" id="GO:0005694">
    <property type="term" value="C:chromosome"/>
    <property type="evidence" value="ECO:0007669"/>
    <property type="project" value="UniProtKB-SubCell"/>
</dbReference>
<sequence>MASNPQPQPPPPPPPPPPPQQQPPLPGAAGGGGAVEPELVSVIVNHLKSQGLFDQFRRDCLADVDTKPAYQNLRQRVDNFVSNHLATHTWSPHLNKNQLRNNIRQQVLKSGMLESGIDRIISQVVDPKINHTFRPQVEKAVHEFLATFNHKEEASPSTAPSEEKADVSIAVQGVSSTAPNATVASDALSILETITSLNQEASAARASTENTNSKNSDRTSKRLPSQQSVDGTTERERNSEDLPDQEKPICDSSEDNETVAKCEDLNELPCPSEETKNATKDVNNLSHPSKEILQESDDQKSKLTDKGDRKPESTDKGERKKEKKDKNDKKFDHSKKNDDAQKAKEEKQVKEREAESVKQLAPEKNSSKHKITEGVKEEHISEDSDVDVLSDITVSSVHTSDLSSFEEESEEEAVVSDSTEEGEITSDDEEENNQNKTKPQTNELTDGKAKPVRHAYVHKPFLYSKYYSDSDDERTVEQRRQSIAREKEERLLRRRINRERLEEKRKQKAAEKTKSLKSGNQEGKSGLNLDESSTKSSELKVTGTSMKDVLKEQKFLEKKVALSRKRKRDSRHVEDSWKKKYEHPEDDSKETQKTNETCEKISSKEPKHNHGKGEATKPVKKVSDSVHSAEESKMDPKVEREHKRKISTSLQIEGTQQDIETRDPKKQLDRTETNIDELQKQKSVFKNEKHLKKDDIEIQNLRSIPKKEMKSYRDKNEKERTLSEDKLLVKHKYKGDSVHKANDDIELHSSERSLKGEDSVQKNNQPTKAPSDDKFERKSKHRSERKLSTTSKDGKNVSEYTLKNEEILRKENNKKDRHISTEKSKAEYKSKRSSSDSRPQKDSQGTSKQLVSSSQRKSESYSEDKHEVESANSDCNLRQEDTIHKDRRRSKSFLEDKFLLKSKSKGHSKQSKAAETELQEIFTKHETGQKPDKDKNMEENETDKQRKSKNEDKVSEESIVDFELESGIHSTYSSQKDSSHRVKLQAGEKIAVKEKYKCDKDLSCSKLERKLSVEGHKSRNLKHSNKEMKKKEESNKLEDKDTKEMDGSHEKVQGVMIMDKKSSKRLSCENKKGSSAAHEMTIEEEKFASDVFVTSHVPVSQNPTRTNDDSLHSEQEEPMEVDTEQMYAKVHVCKIEEKSSNNSLQDMDSENAAKENVYLPSSENELRDKLVDFKVHISDFTTPTDRNSEQTIEHEKILTKEVNAVDTISKQDSNEHGPIKQGAFQMKIVYKTRGRILHNAPVKEQTSEDAREPNSIVNPIEKSVELNSSRQDASHENAMDIYFSDLTDSLPTVGKEESRTLLNKDSFILDNNETQTAYLEQHGSPVLRCVMKEGEISMMDTVEKDGETGLIREQASGKNLGDISIQESYDQVTVLDRVQERSEYKITGGIEGKSLMTDQAADHGDINTKKSVLMNLEKKERENLNMGSTVKEERSIMVDVVNKSERCDTAATVESSLVLVPMKVIRAPEEIMKDSFIISGAEEGGITADTEDKNESNSVGTSAGSDDHMLYNRLEATETTAIGTSTEKVIECTVMATSTGEGKGEGTALHSEKESDATTTCSEEESEVTLVCTSIEADEGFTTNVWAKSNKGVSFNTEADGECSVAAAEEGGGGVTEGFAETESLLTSTKEGESSECTMIYTEENGKDLVNAGRIEIEDGVNSAGTEEKDDAVTSAGSEEKCKTSSCGRTCKFEGSVTCIGEVESDGAVTSAGTEAGEGSMSSNNSDEFQSNVIRAGQLKESEVAVTCTGAEERDHDFIICSVTGADVQEENAVTGACVEMVMDNNAVTGTSADKSEDIINGESAVTSTGITAEDDAENAAVCTGLEDSNEGFSVCLDVEKCESAMDSTGAKEEATITMISIGPCDDEGFVTSTGAKEEDEEGEGIVTSTGRGNEEIEHASTCTGIDESALICIGAEEGDSSIICIVAEQVEAESGMAASKIDKDGVDSNAGTKKEGNSGIICKSAKGIVESSVTSASLADEGTLVLNIEKDEVAMISADAEEYEGPMTSAMTEEDKGHFAVEEKDDHIACGSPRECEGPITSAIAKEDESPPASTDKEEKTKGNVISTSSVEEGDAPIPCSATEVEEGSLTVATTDENSESTTVLIDNEEFEAPMPSTATEFKENTHTASSKQAKDECTVISTSIVEEFEAPMPSAATEYDSQFTAARTEVNENTLFCIDMEVYEVAMPSVSRDADYNENHPTASSKEEKDECAMISTSIMEEQVILMSNEASEDRIQDVASGTEAKNDTAMISTSMEYFETPMPTAATQDGQLTATGTEGRQEAAMITSHVKEECEIVLISAATQAESQLIAAEIEKDEGSMISPNAAEECKIVETNAAREKQCVLAALNTEGKSGGSMILVRKVIECGSPMLRVANGNEDQHIASNIENKEEGSVITLSTMEECDSLFTFAVIEESQLVAANTEVKDENVIFNSTKENECILTSADPEKSDSSLHVGGREDESMYRGEKEINEDAEVGESIIAKTTENNEAAGTVETTVNLMNVGEALCMEISTDSPAIVSPSTEMCTGDEKAEEYIQYVEVASEPCIPSEEAKRDDDFKNKDCNVNTSLLFENDFSETRTPPARTQTLSLAPECENKLTVNTNQDEITVETKQGEKSDFPLSHVDKQFDNSGKRNTIEVNDDLGIEVSYQQKTIFSSGNKEILPKLDEELEQKTNLKTEELQKSRSPTREEPHEEPHTEEYPKDLPPENALKKDSINVEKCDTQTIEGYRCKERKSKSSGNTDKEKAQETSNTMDMTEAEKLQIEVKVQEIEIPDQEKVRSMPGMEKNKSPTPECESDAYPITQDLSKENKQSQCSRIKDAKEVTSEDIAKVSKEIIRKHTPLSSVVEGKDEFTSKQDTCEKAKQSLESKLSSVEENQPVIVKRKRGRPRKYPVEAVQSMVDSEVDINIGNVQPSPILPGKGKISETAKDTSNKKEISNEDESGKAEMNVRRRGRKPRCSMSSSEEAEALEPERKRRKLASAAEEEMQEQEEEDEEEDDDEIHSGATTRSATRLEAQRKQPSKPATRATSKGNSPSPVSPRKHQNLSAKKRSPSEAKVSKSPPLVQLKVQPCKRKREASPPVVRKKGPLKVDETPLKKTKR</sequence>
<feature type="region of interest" description="Disordered" evidence="4">
    <location>
        <begin position="2911"/>
        <end position="3105"/>
    </location>
</feature>
<feature type="region of interest" description="Disordered" evidence="4">
    <location>
        <begin position="2677"/>
        <end position="2823"/>
    </location>
</feature>
<feature type="compositionally biased region" description="Polar residues" evidence="4">
    <location>
        <begin position="201"/>
        <end position="214"/>
    </location>
</feature>
<evidence type="ECO:0000256" key="1">
    <source>
        <dbReference type="ARBA" id="ARBA00004286"/>
    </source>
</evidence>